<dbReference type="Pfam" id="PF01118">
    <property type="entry name" value="Semialdhyde_dh"/>
    <property type="match status" value="1"/>
</dbReference>
<dbReference type="Gene3D" id="3.40.50.720">
    <property type="entry name" value="NAD(P)-binding Rossmann-like Domain"/>
    <property type="match status" value="1"/>
</dbReference>
<dbReference type="SMART" id="SM00859">
    <property type="entry name" value="Semialdhyde_dh"/>
    <property type="match status" value="1"/>
</dbReference>
<evidence type="ECO:0000259" key="2">
    <source>
        <dbReference type="SMART" id="SM00859"/>
    </source>
</evidence>
<sequence>MLRTAVVGATGAVGRELLALLTRPGMPPIRLSPVASARSAGVDIGARIGLDAQIEPVRALNDVDFATMDLVFFAAGAEVSRQVAEKAAAAGCLVIDNSSAFRAREGVPLTVPQVNPESLRHRPESNIIANPNCSTIQLVRALHPIHRLATLRRVFVSTYQAASGGGLRGLAELADDSRSVLDGRADLAPGRFGPPLAFDLVPQIGLLDDHGAAHEERKLRSEPRKIMGLPDLRVDATAVRVPVFHCHSEAVHVDLERPVSAAEAEDALAATDGIRLYRSGDDPACPSPRTVEESGADRALVHVGRVRVDESQPGSLAMWVVADNLWVGAAYNAVDIMRTALDHGWLG</sequence>
<dbReference type="CDD" id="cd02316">
    <property type="entry name" value="VcASADH2_like_N"/>
    <property type="match status" value="1"/>
</dbReference>
<dbReference type="RefSeq" id="WP_345347278.1">
    <property type="nucleotide sequence ID" value="NZ_BAABHJ010000001.1"/>
</dbReference>
<gene>
    <name evidence="3" type="ORF">GCM10023195_04490</name>
</gene>
<feature type="domain" description="Semialdehyde dehydrogenase NAD-binding" evidence="2">
    <location>
        <begin position="3"/>
        <end position="122"/>
    </location>
</feature>
<reference evidence="4" key="1">
    <citation type="journal article" date="2019" name="Int. J. Syst. Evol. Microbiol.">
        <title>The Global Catalogue of Microorganisms (GCM) 10K type strain sequencing project: providing services to taxonomists for standard genome sequencing and annotation.</title>
        <authorList>
            <consortium name="The Broad Institute Genomics Platform"/>
            <consortium name="The Broad Institute Genome Sequencing Center for Infectious Disease"/>
            <person name="Wu L."/>
            <person name="Ma J."/>
        </authorList>
    </citation>
    <scope>NUCLEOTIDE SEQUENCE [LARGE SCALE GENOMIC DNA]</scope>
    <source>
        <strain evidence="4">JCM 17938</strain>
    </source>
</reference>
<dbReference type="InterPro" id="IPR012280">
    <property type="entry name" value="Semialdhyde_DH_dimer_dom"/>
</dbReference>
<proteinExistence type="inferred from homology"/>
<dbReference type="NCBIfam" id="NF011456">
    <property type="entry name" value="PRK14874.1"/>
    <property type="match status" value="1"/>
</dbReference>
<dbReference type="InterPro" id="IPR036291">
    <property type="entry name" value="NAD(P)-bd_dom_sf"/>
</dbReference>
<comment type="caution">
    <text evidence="3">The sequence shown here is derived from an EMBL/GenBank/DDBJ whole genome shotgun (WGS) entry which is preliminary data.</text>
</comment>
<dbReference type="PANTHER" id="PTHR46278:SF2">
    <property type="entry name" value="ASPARTATE-SEMIALDEHYDE DEHYDROGENASE"/>
    <property type="match status" value="1"/>
</dbReference>
<dbReference type="PIRSF" id="PIRSF000148">
    <property type="entry name" value="ASA_dh"/>
    <property type="match status" value="1"/>
</dbReference>
<accession>A0ABP8T9H6</accession>
<dbReference type="SUPFAM" id="SSF51735">
    <property type="entry name" value="NAD(P)-binding Rossmann-fold domains"/>
    <property type="match status" value="1"/>
</dbReference>
<evidence type="ECO:0000313" key="4">
    <source>
        <dbReference type="Proteomes" id="UP001500212"/>
    </source>
</evidence>
<dbReference type="PANTHER" id="PTHR46278">
    <property type="entry name" value="DEHYDROGENASE, PUTATIVE-RELATED"/>
    <property type="match status" value="1"/>
</dbReference>
<evidence type="ECO:0000313" key="3">
    <source>
        <dbReference type="EMBL" id="GAA4601657.1"/>
    </source>
</evidence>
<dbReference type="Gene3D" id="3.30.360.10">
    <property type="entry name" value="Dihydrodipicolinate Reductase, domain 2"/>
    <property type="match status" value="1"/>
</dbReference>
<dbReference type="InterPro" id="IPR000534">
    <property type="entry name" value="Semialdehyde_DH_NAD-bd"/>
</dbReference>
<organism evidence="3 4">
    <name type="scientific">Actinoallomurus liliacearum</name>
    <dbReference type="NCBI Taxonomy" id="1080073"/>
    <lineage>
        <taxon>Bacteria</taxon>
        <taxon>Bacillati</taxon>
        <taxon>Actinomycetota</taxon>
        <taxon>Actinomycetes</taxon>
        <taxon>Streptosporangiales</taxon>
        <taxon>Thermomonosporaceae</taxon>
        <taxon>Actinoallomurus</taxon>
    </lineage>
</organism>
<evidence type="ECO:0000256" key="1">
    <source>
        <dbReference type="ARBA" id="ARBA00010584"/>
    </source>
</evidence>
<comment type="similarity">
    <text evidence="1">Belongs to the aspartate-semialdehyde dehydrogenase family.</text>
</comment>
<dbReference type="Proteomes" id="UP001500212">
    <property type="component" value="Unassembled WGS sequence"/>
</dbReference>
<dbReference type="Pfam" id="PF02774">
    <property type="entry name" value="Semialdhyde_dhC"/>
    <property type="match status" value="1"/>
</dbReference>
<dbReference type="SUPFAM" id="SSF55347">
    <property type="entry name" value="Glyceraldehyde-3-phosphate dehydrogenase-like, C-terminal domain"/>
    <property type="match status" value="1"/>
</dbReference>
<dbReference type="EMBL" id="BAABHJ010000001">
    <property type="protein sequence ID" value="GAA4601657.1"/>
    <property type="molecule type" value="Genomic_DNA"/>
</dbReference>
<keyword evidence="4" id="KW-1185">Reference proteome</keyword>
<name>A0ABP8T9H6_9ACTN</name>
<protein>
    <submittedName>
        <fullName evidence="3">Aspartate-semialdehyde dehydrogenase</fullName>
    </submittedName>
</protein>